<feature type="domain" description="PilZ" evidence="1">
    <location>
        <begin position="4"/>
        <end position="104"/>
    </location>
</feature>
<reference evidence="2 5" key="2">
    <citation type="submission" date="2019-07" db="EMBL/GenBank/DDBJ databases">
        <title>Whole genome shotgun sequence of Myxococcus fulvus NBRC 100333.</title>
        <authorList>
            <person name="Hosoyama A."/>
            <person name="Uohara A."/>
            <person name="Ohji S."/>
            <person name="Ichikawa N."/>
        </authorList>
    </citation>
    <scope>NUCLEOTIDE SEQUENCE [LARGE SCALE GENOMIC DNA]</scope>
    <source>
        <strain evidence="2 5">NBRC 100333</strain>
    </source>
</reference>
<evidence type="ECO:0000259" key="1">
    <source>
        <dbReference type="Pfam" id="PF07238"/>
    </source>
</evidence>
<evidence type="ECO:0000313" key="4">
    <source>
        <dbReference type="Proteomes" id="UP000183760"/>
    </source>
</evidence>
<evidence type="ECO:0000313" key="3">
    <source>
        <dbReference type="EMBL" id="SET85666.1"/>
    </source>
</evidence>
<dbReference type="AlphaFoldDB" id="A0A511TEE9"/>
<organism evidence="2 5">
    <name type="scientific">Myxococcus fulvus</name>
    <dbReference type="NCBI Taxonomy" id="33"/>
    <lineage>
        <taxon>Bacteria</taxon>
        <taxon>Pseudomonadati</taxon>
        <taxon>Myxococcota</taxon>
        <taxon>Myxococcia</taxon>
        <taxon>Myxococcales</taxon>
        <taxon>Cystobacterineae</taxon>
        <taxon>Myxococcaceae</taxon>
        <taxon>Myxococcus</taxon>
    </lineage>
</organism>
<dbReference type="NCBIfam" id="TIGR02266">
    <property type="entry name" value="gmx_TIGR02266"/>
    <property type="match status" value="1"/>
</dbReference>
<name>A0A511TEE9_MYXFU</name>
<dbReference type="SUPFAM" id="SSF141371">
    <property type="entry name" value="PilZ domain-like"/>
    <property type="match status" value="1"/>
</dbReference>
<dbReference type="STRING" id="1334629.MFUL124B02_22650"/>
<evidence type="ECO:0000313" key="2">
    <source>
        <dbReference type="EMBL" id="GEN12541.1"/>
    </source>
</evidence>
<dbReference type="EMBL" id="FOIB01000003">
    <property type="protein sequence ID" value="SET85666.1"/>
    <property type="molecule type" value="Genomic_DNA"/>
</dbReference>
<comment type="caution">
    <text evidence="2">The sequence shown here is derived from an EMBL/GenBank/DDBJ whole genome shotgun (WGS) entry which is preliminary data.</text>
</comment>
<accession>A0A511TEE9</accession>
<protein>
    <submittedName>
        <fullName evidence="3">Myxococcus xanthus paralogous domain TIGR02266</fullName>
    </submittedName>
</protein>
<keyword evidence="4" id="KW-1185">Reference proteome</keyword>
<dbReference type="RefSeq" id="WP_082165229.1">
    <property type="nucleotide sequence ID" value="NZ_BJXR01000063.1"/>
</dbReference>
<dbReference type="Pfam" id="PF07238">
    <property type="entry name" value="PilZ"/>
    <property type="match status" value="1"/>
</dbReference>
<evidence type="ECO:0000313" key="5">
    <source>
        <dbReference type="Proteomes" id="UP000321514"/>
    </source>
</evidence>
<sequence length="117" mass="13111">MSDNRKSARVPTLLRCWCETDNVTLYARITNLSEGGLFLRTATPLKRGAKAVLRLTPGDDPEVQTAATVVWLREEEDRAYPPGMGLRFESLDAETLGRLRRIISQQQKNPVKAVWAG</sequence>
<gene>
    <name evidence="2" type="ORF">MFU01_75780</name>
    <name evidence="3" type="ORF">SAMN05443572_103525</name>
</gene>
<dbReference type="GO" id="GO:0035438">
    <property type="term" value="F:cyclic-di-GMP binding"/>
    <property type="evidence" value="ECO:0007669"/>
    <property type="project" value="InterPro"/>
</dbReference>
<dbReference type="Gene3D" id="2.40.10.220">
    <property type="entry name" value="predicted glycosyltransferase like domains"/>
    <property type="match status" value="1"/>
</dbReference>
<dbReference type="Proteomes" id="UP000321514">
    <property type="component" value="Unassembled WGS sequence"/>
</dbReference>
<dbReference type="Proteomes" id="UP000183760">
    <property type="component" value="Unassembled WGS sequence"/>
</dbReference>
<proteinExistence type="predicted"/>
<dbReference type="InterPro" id="IPR009875">
    <property type="entry name" value="PilZ_domain"/>
</dbReference>
<reference evidence="3 4" key="1">
    <citation type="submission" date="2016-10" db="EMBL/GenBank/DDBJ databases">
        <authorList>
            <person name="Varghese N."/>
            <person name="Submissions S."/>
        </authorList>
    </citation>
    <scope>NUCLEOTIDE SEQUENCE [LARGE SCALE GENOMIC DNA]</scope>
    <source>
        <strain evidence="3 4">DSM 16525</strain>
    </source>
</reference>
<dbReference type="EMBL" id="BJXR01000063">
    <property type="protein sequence ID" value="GEN12541.1"/>
    <property type="molecule type" value="Genomic_DNA"/>
</dbReference>
<dbReference type="InterPro" id="IPR011752">
    <property type="entry name" value="PilV_Myxo-type"/>
</dbReference>